<keyword evidence="1" id="KW-0812">Transmembrane</keyword>
<dbReference type="EMBL" id="UGYO01000001">
    <property type="protein sequence ID" value="SUI68700.1"/>
    <property type="molecule type" value="Genomic_DNA"/>
</dbReference>
<dbReference type="RefSeq" id="WP_096142494.1">
    <property type="nucleotide sequence ID" value="NZ_CP068229.1"/>
</dbReference>
<dbReference type="AlphaFoldDB" id="A0A379ZUQ4"/>
<evidence type="ECO:0000313" key="2">
    <source>
        <dbReference type="EMBL" id="SUI68700.1"/>
    </source>
</evidence>
<evidence type="ECO:0000256" key="1">
    <source>
        <dbReference type="SAM" id="Phobius"/>
    </source>
</evidence>
<gene>
    <name evidence="2" type="ORF">NCTC10738_02007</name>
</gene>
<protein>
    <submittedName>
        <fullName evidence="2">Uncharacterized protein</fullName>
    </submittedName>
</protein>
<evidence type="ECO:0000313" key="3">
    <source>
        <dbReference type="Proteomes" id="UP000254069"/>
    </source>
</evidence>
<organism evidence="2 3">
    <name type="scientific">Shewanella algae</name>
    <dbReference type="NCBI Taxonomy" id="38313"/>
    <lineage>
        <taxon>Bacteria</taxon>
        <taxon>Pseudomonadati</taxon>
        <taxon>Pseudomonadota</taxon>
        <taxon>Gammaproteobacteria</taxon>
        <taxon>Alteromonadales</taxon>
        <taxon>Shewanellaceae</taxon>
        <taxon>Shewanella</taxon>
    </lineage>
</organism>
<keyword evidence="3" id="KW-1185">Reference proteome</keyword>
<name>A0A379ZUQ4_9GAMM</name>
<keyword evidence="1" id="KW-0472">Membrane</keyword>
<accession>A0A379ZUQ4</accession>
<feature type="transmembrane region" description="Helical" evidence="1">
    <location>
        <begin position="71"/>
        <end position="92"/>
    </location>
</feature>
<keyword evidence="1" id="KW-1133">Transmembrane helix</keyword>
<sequence length="155" mass="17297">MRCRHCGSDNIRHFKAIHAEGTTEVSVSASAKPMWNNQPFSVHGKQKLKGGAQLQTELAKRCSPPSDPQPLVLFLAAFPGLLLGGYLGFQAGSNWSSFWLGVLCFFVSCFTLILSADWLWKNYLGGRKSMQQYQAALNQWQNSWYCGKCAKVSIF</sequence>
<proteinExistence type="predicted"/>
<feature type="transmembrane region" description="Helical" evidence="1">
    <location>
        <begin position="98"/>
        <end position="120"/>
    </location>
</feature>
<reference evidence="2 3" key="1">
    <citation type="submission" date="2018-06" db="EMBL/GenBank/DDBJ databases">
        <authorList>
            <consortium name="Pathogen Informatics"/>
            <person name="Doyle S."/>
        </authorList>
    </citation>
    <scope>NUCLEOTIDE SEQUENCE [LARGE SCALE GENOMIC DNA]</scope>
    <source>
        <strain evidence="2 3">NCTC10738</strain>
    </source>
</reference>
<dbReference type="Proteomes" id="UP000254069">
    <property type="component" value="Unassembled WGS sequence"/>
</dbReference>